<reference evidence="11" key="1">
    <citation type="submission" date="2021-04" db="EMBL/GenBank/DDBJ databases">
        <authorList>
            <consortium name="Molecular Ecology Group"/>
        </authorList>
    </citation>
    <scope>NUCLEOTIDE SEQUENCE</scope>
</reference>
<keyword evidence="5 8" id="KW-0119">Carbohydrate metabolism</keyword>
<dbReference type="EC" id="3.2.1.4" evidence="9"/>
<organism evidence="11 12">
    <name type="scientific">Candidula unifasciata</name>
    <dbReference type="NCBI Taxonomy" id="100452"/>
    <lineage>
        <taxon>Eukaryota</taxon>
        <taxon>Metazoa</taxon>
        <taxon>Spiralia</taxon>
        <taxon>Lophotrochozoa</taxon>
        <taxon>Mollusca</taxon>
        <taxon>Gastropoda</taxon>
        <taxon>Heterobranchia</taxon>
        <taxon>Euthyneura</taxon>
        <taxon>Panpulmonata</taxon>
        <taxon>Eupulmonata</taxon>
        <taxon>Stylommatophora</taxon>
        <taxon>Helicina</taxon>
        <taxon>Helicoidea</taxon>
        <taxon>Geomitridae</taxon>
        <taxon>Candidula</taxon>
    </lineage>
</organism>
<dbReference type="Pfam" id="PF00759">
    <property type="entry name" value="Glyco_hydro_9"/>
    <property type="match status" value="1"/>
</dbReference>
<protein>
    <recommendedName>
        <fullName evidence="9">Endoglucanase</fullName>
        <ecNumber evidence="9">3.2.1.4</ecNumber>
    </recommendedName>
</protein>
<evidence type="ECO:0000313" key="11">
    <source>
        <dbReference type="EMBL" id="CAG5117522.1"/>
    </source>
</evidence>
<comment type="caution">
    <text evidence="11">The sequence shown here is derived from an EMBL/GenBank/DDBJ whole genome shotgun (WGS) entry which is preliminary data.</text>
</comment>
<dbReference type="PANTHER" id="PTHR22298">
    <property type="entry name" value="ENDO-1,4-BETA-GLUCANASE"/>
    <property type="match status" value="1"/>
</dbReference>
<evidence type="ECO:0000256" key="2">
    <source>
        <dbReference type="ARBA" id="ARBA00007072"/>
    </source>
</evidence>
<feature type="non-terminal residue" evidence="11">
    <location>
        <position position="1"/>
    </location>
</feature>
<evidence type="ECO:0000256" key="5">
    <source>
        <dbReference type="ARBA" id="ARBA00023277"/>
    </source>
</evidence>
<dbReference type="InterPro" id="IPR033126">
    <property type="entry name" value="Glyco_hydro_9_Asp/Glu_AS"/>
</dbReference>
<dbReference type="SUPFAM" id="SSF48208">
    <property type="entry name" value="Six-hairpin glycosidases"/>
    <property type="match status" value="1"/>
</dbReference>
<keyword evidence="6 8" id="KW-0326">Glycosidase</keyword>
<feature type="active site" evidence="8">
    <location>
        <position position="186"/>
    </location>
</feature>
<evidence type="ECO:0000256" key="3">
    <source>
        <dbReference type="ARBA" id="ARBA00022801"/>
    </source>
</evidence>
<dbReference type="GO" id="GO:0030245">
    <property type="term" value="P:cellulose catabolic process"/>
    <property type="evidence" value="ECO:0007669"/>
    <property type="project" value="UniProtKB-KW"/>
</dbReference>
<evidence type="ECO:0000313" key="12">
    <source>
        <dbReference type="Proteomes" id="UP000678393"/>
    </source>
</evidence>
<evidence type="ECO:0000259" key="10">
    <source>
        <dbReference type="Pfam" id="PF00759"/>
    </source>
</evidence>
<dbReference type="PROSITE" id="PS00698">
    <property type="entry name" value="GH9_3"/>
    <property type="match status" value="1"/>
</dbReference>
<evidence type="ECO:0000256" key="1">
    <source>
        <dbReference type="ARBA" id="ARBA00000966"/>
    </source>
</evidence>
<evidence type="ECO:0000256" key="7">
    <source>
        <dbReference type="ARBA" id="ARBA00023326"/>
    </source>
</evidence>
<keyword evidence="4 9" id="KW-0136">Cellulose degradation</keyword>
<dbReference type="InterPro" id="IPR008928">
    <property type="entry name" value="6-hairpin_glycosidase_sf"/>
</dbReference>
<keyword evidence="7 8" id="KW-0624">Polysaccharide degradation</keyword>
<keyword evidence="3 8" id="KW-0378">Hydrolase</keyword>
<dbReference type="Proteomes" id="UP000678393">
    <property type="component" value="Unassembled WGS sequence"/>
</dbReference>
<dbReference type="GO" id="GO:0008810">
    <property type="term" value="F:cellulase activity"/>
    <property type="evidence" value="ECO:0007669"/>
    <property type="project" value="UniProtKB-EC"/>
</dbReference>
<feature type="domain" description="Glycoside hydrolase family 9" evidence="10">
    <location>
        <begin position="55"/>
        <end position="198"/>
    </location>
</feature>
<dbReference type="OrthoDB" id="10257085at2759"/>
<evidence type="ECO:0000256" key="8">
    <source>
        <dbReference type="PROSITE-ProRule" id="PRU10060"/>
    </source>
</evidence>
<dbReference type="EMBL" id="CAJHNH020000417">
    <property type="protein sequence ID" value="CAG5117522.1"/>
    <property type="molecule type" value="Genomic_DNA"/>
</dbReference>
<dbReference type="InterPro" id="IPR012341">
    <property type="entry name" value="6hp_glycosidase-like_sf"/>
</dbReference>
<sequence>SVMVCEESCDPEKTLVSNTWYIEWCGLHKWQLTTIFSHSNKMSWTRFYPAGRKCPTTQSWGIINEYIDTQKSVCFRSITDITVHFSAEAGITPALYRSWAIEQINYMLGDNKHDGGCYSFQIGYGDKYPLQPHHRAASCPDIPAPCDQSNLDIDAPSPQVLVGALVGGPDTGDEYVDRRTDYIHNEVATDYNSGFQGSLAGIVHLIETDNFPPTSNKCPCKS</sequence>
<accession>A0A8S3YPQ1</accession>
<evidence type="ECO:0000256" key="4">
    <source>
        <dbReference type="ARBA" id="ARBA00023001"/>
    </source>
</evidence>
<evidence type="ECO:0000256" key="6">
    <source>
        <dbReference type="ARBA" id="ARBA00023295"/>
    </source>
</evidence>
<dbReference type="Gene3D" id="1.50.10.10">
    <property type="match status" value="1"/>
</dbReference>
<dbReference type="InterPro" id="IPR001701">
    <property type="entry name" value="Glyco_hydro_9"/>
</dbReference>
<feature type="active site" evidence="8">
    <location>
        <position position="177"/>
    </location>
</feature>
<dbReference type="AlphaFoldDB" id="A0A8S3YPQ1"/>
<comment type="similarity">
    <text evidence="2 8 9">Belongs to the glycosyl hydrolase 9 (cellulase E) family.</text>
</comment>
<proteinExistence type="inferred from homology"/>
<keyword evidence="12" id="KW-1185">Reference proteome</keyword>
<gene>
    <name evidence="11" type="ORF">CUNI_LOCUS3080</name>
</gene>
<comment type="catalytic activity">
    <reaction evidence="1 9">
        <text>Endohydrolysis of (1-&gt;4)-beta-D-glucosidic linkages in cellulose, lichenin and cereal beta-D-glucans.</text>
        <dbReference type="EC" id="3.2.1.4"/>
    </reaction>
</comment>
<name>A0A8S3YPQ1_9EUPU</name>
<evidence type="ECO:0000256" key="9">
    <source>
        <dbReference type="RuleBase" id="RU361166"/>
    </source>
</evidence>